<protein>
    <submittedName>
        <fullName evidence="1">Uncharacterized protein</fullName>
    </submittedName>
</protein>
<sequence length="216" mass="24716">MNLHNSYISRILVCCPLSVIYNITIISWRNSVRQHVSRATYYCHAKYRAPKASVFDKTLTTLIQANSANSNSVQLNDSDTDVQPAHQHILKRRRIDSGTHALSNDNQIIPAGDALEEHNDVPQVHLDVFEHYDKQIIPAGDALEERNDVHQVTWMCMQGKTTQTDMQGRMTLLSCRIMRTPRDMTETRTCHPMSPRRKKFKGALMMLTLEQTIPSD</sequence>
<reference evidence="1" key="1">
    <citation type="journal article" date="2020" name="New Phytol.">
        <title>Comparative genomics reveals dynamic genome evolution in host specialist ectomycorrhizal fungi.</title>
        <authorList>
            <person name="Lofgren L.A."/>
            <person name="Nguyen N.H."/>
            <person name="Vilgalys R."/>
            <person name="Ruytinx J."/>
            <person name="Liao H.L."/>
            <person name="Branco S."/>
            <person name="Kuo A."/>
            <person name="LaButti K."/>
            <person name="Lipzen A."/>
            <person name="Andreopoulos W."/>
            <person name="Pangilinan J."/>
            <person name="Riley R."/>
            <person name="Hundley H."/>
            <person name="Na H."/>
            <person name="Barry K."/>
            <person name="Grigoriev I.V."/>
            <person name="Stajich J.E."/>
            <person name="Kennedy P.G."/>
        </authorList>
    </citation>
    <scope>NUCLEOTIDE SEQUENCE</scope>
    <source>
        <strain evidence="1">FC203</strain>
    </source>
</reference>
<dbReference type="RefSeq" id="XP_041226231.1">
    <property type="nucleotide sequence ID" value="XM_041376980.1"/>
</dbReference>
<dbReference type="AlphaFoldDB" id="A0AAD4E6J0"/>
<evidence type="ECO:0000313" key="2">
    <source>
        <dbReference type="Proteomes" id="UP001195769"/>
    </source>
</evidence>
<gene>
    <name evidence="1" type="ORF">F5891DRAFT_980234</name>
</gene>
<dbReference type="GeneID" id="64671278"/>
<dbReference type="Proteomes" id="UP001195769">
    <property type="component" value="Unassembled WGS sequence"/>
</dbReference>
<accession>A0AAD4E6J0</accession>
<organism evidence="1 2">
    <name type="scientific">Suillus fuscotomentosus</name>
    <dbReference type="NCBI Taxonomy" id="1912939"/>
    <lineage>
        <taxon>Eukaryota</taxon>
        <taxon>Fungi</taxon>
        <taxon>Dikarya</taxon>
        <taxon>Basidiomycota</taxon>
        <taxon>Agaricomycotina</taxon>
        <taxon>Agaricomycetes</taxon>
        <taxon>Agaricomycetidae</taxon>
        <taxon>Boletales</taxon>
        <taxon>Suillineae</taxon>
        <taxon>Suillaceae</taxon>
        <taxon>Suillus</taxon>
    </lineage>
</organism>
<evidence type="ECO:0000313" key="1">
    <source>
        <dbReference type="EMBL" id="KAG1900655.1"/>
    </source>
</evidence>
<keyword evidence="2" id="KW-1185">Reference proteome</keyword>
<comment type="caution">
    <text evidence="1">The sequence shown here is derived from an EMBL/GenBank/DDBJ whole genome shotgun (WGS) entry which is preliminary data.</text>
</comment>
<proteinExistence type="predicted"/>
<name>A0AAD4E6J0_9AGAM</name>
<dbReference type="EMBL" id="JABBWK010000026">
    <property type="protein sequence ID" value="KAG1900655.1"/>
    <property type="molecule type" value="Genomic_DNA"/>
</dbReference>